<gene>
    <name evidence="2" type="primary">Acey_s0598.g464</name>
    <name evidence="2" type="ORF">Y032_0598g464</name>
</gene>
<dbReference type="EMBL" id="JARK01000198">
    <property type="protein sequence ID" value="EYC40786.1"/>
    <property type="molecule type" value="Genomic_DNA"/>
</dbReference>
<proteinExistence type="predicted"/>
<protein>
    <submittedName>
        <fullName evidence="2">Uncharacterized protein</fullName>
    </submittedName>
</protein>
<evidence type="ECO:0000313" key="2">
    <source>
        <dbReference type="EMBL" id="EYC40786.1"/>
    </source>
</evidence>
<dbReference type="AlphaFoldDB" id="A0A016WMG2"/>
<keyword evidence="3" id="KW-1185">Reference proteome</keyword>
<accession>A0A016WMG2</accession>
<dbReference type="OrthoDB" id="5860223at2759"/>
<comment type="caution">
    <text evidence="2">The sequence shown here is derived from an EMBL/GenBank/DDBJ whole genome shotgun (WGS) entry which is preliminary data.</text>
</comment>
<evidence type="ECO:0000313" key="3">
    <source>
        <dbReference type="Proteomes" id="UP000024635"/>
    </source>
</evidence>
<reference evidence="3" key="1">
    <citation type="journal article" date="2015" name="Nat. Genet.">
        <title>The genome and transcriptome of the zoonotic hookworm Ancylostoma ceylanicum identify infection-specific gene families.</title>
        <authorList>
            <person name="Schwarz E.M."/>
            <person name="Hu Y."/>
            <person name="Antoshechkin I."/>
            <person name="Miller M.M."/>
            <person name="Sternberg P.W."/>
            <person name="Aroian R.V."/>
        </authorList>
    </citation>
    <scope>NUCLEOTIDE SEQUENCE</scope>
    <source>
        <strain evidence="3">HY135</strain>
    </source>
</reference>
<dbReference type="Proteomes" id="UP000024635">
    <property type="component" value="Unassembled WGS sequence"/>
</dbReference>
<evidence type="ECO:0000256" key="1">
    <source>
        <dbReference type="SAM" id="MobiDB-lite"/>
    </source>
</evidence>
<name>A0A016WMG2_9BILA</name>
<organism evidence="2 3">
    <name type="scientific">Ancylostoma ceylanicum</name>
    <dbReference type="NCBI Taxonomy" id="53326"/>
    <lineage>
        <taxon>Eukaryota</taxon>
        <taxon>Metazoa</taxon>
        <taxon>Ecdysozoa</taxon>
        <taxon>Nematoda</taxon>
        <taxon>Chromadorea</taxon>
        <taxon>Rhabditida</taxon>
        <taxon>Rhabditina</taxon>
        <taxon>Rhabditomorpha</taxon>
        <taxon>Strongyloidea</taxon>
        <taxon>Ancylostomatidae</taxon>
        <taxon>Ancylostomatinae</taxon>
        <taxon>Ancylostoma</taxon>
    </lineage>
</organism>
<feature type="region of interest" description="Disordered" evidence="1">
    <location>
        <begin position="57"/>
        <end position="77"/>
    </location>
</feature>
<sequence length="77" mass="8451">MPTSMIKSCRTRSGVNSGDEVDDVIVLTVCASSRYGSERERDFAPFVSLASILKSERHKVTSPAPPTPHQITSSHYE</sequence>